<feature type="transmembrane region" description="Helical" evidence="6">
    <location>
        <begin position="352"/>
        <end position="370"/>
    </location>
</feature>
<dbReference type="PANTHER" id="PTHR45649:SF26">
    <property type="entry name" value="OS04G0435100 PROTEIN"/>
    <property type="match status" value="1"/>
</dbReference>
<evidence type="ECO:0000256" key="4">
    <source>
        <dbReference type="ARBA" id="ARBA00022989"/>
    </source>
</evidence>
<protein>
    <submittedName>
        <fullName evidence="7">Amino acid permease</fullName>
    </submittedName>
</protein>
<dbReference type="PIRSF" id="PIRSF006060">
    <property type="entry name" value="AA_transporter"/>
    <property type="match status" value="1"/>
</dbReference>
<feature type="transmembrane region" description="Helical" evidence="6">
    <location>
        <begin position="376"/>
        <end position="398"/>
    </location>
</feature>
<reference evidence="7 8" key="1">
    <citation type="journal article" date="2024" name="Int. J. Syst. Evol. Microbiol.">
        <title>Clostridium omnivorum sp. nov., isolated from anoxic soil under the treatment of reductive soil disinfestation.</title>
        <authorList>
            <person name="Ueki A."/>
            <person name="Tonouchi A."/>
            <person name="Kaku N."/>
            <person name="Honma S."/>
            <person name="Ueki K."/>
        </authorList>
    </citation>
    <scope>NUCLEOTIDE SEQUENCE [LARGE SCALE GENOMIC DNA]</scope>
    <source>
        <strain evidence="7 8">E14</strain>
    </source>
</reference>
<feature type="transmembrane region" description="Helical" evidence="6">
    <location>
        <begin position="104"/>
        <end position="124"/>
    </location>
</feature>
<dbReference type="Proteomes" id="UP001208567">
    <property type="component" value="Unassembled WGS sequence"/>
</dbReference>
<dbReference type="RefSeq" id="WP_264848979.1">
    <property type="nucleotide sequence ID" value="NZ_BRXR01000001.1"/>
</dbReference>
<feature type="transmembrane region" description="Helical" evidence="6">
    <location>
        <begin position="144"/>
        <end position="163"/>
    </location>
</feature>
<evidence type="ECO:0000313" key="7">
    <source>
        <dbReference type="EMBL" id="GLC29691.1"/>
    </source>
</evidence>
<feature type="transmembrane region" description="Helical" evidence="6">
    <location>
        <begin position="215"/>
        <end position="233"/>
    </location>
</feature>
<dbReference type="Gene3D" id="1.20.1740.10">
    <property type="entry name" value="Amino acid/polyamine transporter I"/>
    <property type="match status" value="1"/>
</dbReference>
<feature type="transmembrane region" description="Helical" evidence="6">
    <location>
        <begin position="439"/>
        <end position="460"/>
    </location>
</feature>
<evidence type="ECO:0000313" key="8">
    <source>
        <dbReference type="Proteomes" id="UP001208567"/>
    </source>
</evidence>
<gene>
    <name evidence="7" type="ORF">bsdE14_11010</name>
</gene>
<comment type="subcellular location">
    <subcellularLocation>
        <location evidence="1">Membrane</location>
        <topology evidence="1">Multi-pass membrane protein</topology>
    </subcellularLocation>
</comment>
<name>A0ABQ5N3G0_9CLOT</name>
<feature type="transmembrane region" description="Helical" evidence="6">
    <location>
        <begin position="30"/>
        <end position="49"/>
    </location>
</feature>
<keyword evidence="3 6" id="KW-0812">Transmembrane</keyword>
<feature type="transmembrane region" description="Helical" evidence="6">
    <location>
        <begin position="175"/>
        <end position="195"/>
    </location>
</feature>
<keyword evidence="2" id="KW-0813">Transport</keyword>
<feature type="transmembrane region" description="Helical" evidence="6">
    <location>
        <begin position="61"/>
        <end position="83"/>
    </location>
</feature>
<dbReference type="PANTHER" id="PTHR45649">
    <property type="entry name" value="AMINO-ACID PERMEASE BAT1"/>
    <property type="match status" value="1"/>
</dbReference>
<dbReference type="Pfam" id="PF13520">
    <property type="entry name" value="AA_permease_2"/>
    <property type="match status" value="1"/>
</dbReference>
<keyword evidence="4 6" id="KW-1133">Transmembrane helix</keyword>
<dbReference type="EMBL" id="BRXR01000001">
    <property type="protein sequence ID" value="GLC29691.1"/>
    <property type="molecule type" value="Genomic_DNA"/>
</dbReference>
<comment type="caution">
    <text evidence="7">The sequence shown here is derived from an EMBL/GenBank/DDBJ whole genome shotgun (WGS) entry which is preliminary data.</text>
</comment>
<evidence type="ECO:0000256" key="1">
    <source>
        <dbReference type="ARBA" id="ARBA00004141"/>
    </source>
</evidence>
<keyword evidence="5 6" id="KW-0472">Membrane</keyword>
<evidence type="ECO:0000256" key="2">
    <source>
        <dbReference type="ARBA" id="ARBA00022448"/>
    </source>
</evidence>
<sequence>MKNGNDNFNTDADALKSFNYKQELKRTIKFFGAFAVAFSAISITTGTFQNFGLVLGTIGPLGIWTFPLVGLGSTLIALIFCEMSSLMPVTGQCYLWVSKFYGKGLGWFVGWITFCYLIVIIPSVSSSLGPVLASLFGVEATPHFITIVGVSVLTLQLILNVFSVKLSSVITSASVVTESVGILLLTVVLAIAAFRNGAPVSNLVAVNPTVSGHSLLIPFLMSSLMGFYTLVAFETAASMSEETHNASKNIPKAMVASIVLSTIFGTLFLIAAVLSIKSLPAVYSSSSPLPLIIESNLGSVIGKLFLIVVTVSIFACGLAFMTSASRTVYAMARDNAFFASSIFKKVDQKSGIPIPACVLLWACGVMFTIFSTPTVLAIASAALPCVYYLITLISYASVRKNIKFKKNNFNLGWLATPLLIITIVWQLIALGVLSIPIEFRSATVVNICLAILGGIIYFAHFKNKIKTNDRNENSELFIEESNVI</sequence>
<organism evidence="7 8">
    <name type="scientific">Clostridium omnivorum</name>
    <dbReference type="NCBI Taxonomy" id="1604902"/>
    <lineage>
        <taxon>Bacteria</taxon>
        <taxon>Bacillati</taxon>
        <taxon>Bacillota</taxon>
        <taxon>Clostridia</taxon>
        <taxon>Eubacteriales</taxon>
        <taxon>Clostridiaceae</taxon>
        <taxon>Clostridium</taxon>
    </lineage>
</organism>
<proteinExistence type="predicted"/>
<accession>A0ABQ5N3G0</accession>
<evidence type="ECO:0000256" key="6">
    <source>
        <dbReference type="SAM" id="Phobius"/>
    </source>
</evidence>
<feature type="transmembrane region" description="Helical" evidence="6">
    <location>
        <begin position="254"/>
        <end position="276"/>
    </location>
</feature>
<evidence type="ECO:0000256" key="3">
    <source>
        <dbReference type="ARBA" id="ARBA00022692"/>
    </source>
</evidence>
<evidence type="ECO:0000256" key="5">
    <source>
        <dbReference type="ARBA" id="ARBA00023136"/>
    </source>
</evidence>
<feature type="transmembrane region" description="Helical" evidence="6">
    <location>
        <begin position="296"/>
        <end position="321"/>
    </location>
</feature>
<keyword evidence="8" id="KW-1185">Reference proteome</keyword>
<feature type="transmembrane region" description="Helical" evidence="6">
    <location>
        <begin position="410"/>
        <end position="433"/>
    </location>
</feature>
<dbReference type="InterPro" id="IPR002293">
    <property type="entry name" value="AA/rel_permease1"/>
</dbReference>